<dbReference type="InterPro" id="IPR045570">
    <property type="entry name" value="Metalloprtase-TldD/E_cen_dom"/>
</dbReference>
<evidence type="ECO:0000259" key="4">
    <source>
        <dbReference type="Pfam" id="PF19289"/>
    </source>
</evidence>
<evidence type="ECO:0000256" key="2">
    <source>
        <dbReference type="ARBA" id="ARBA00005836"/>
    </source>
</evidence>
<dbReference type="NCBIfam" id="NF008268">
    <property type="entry name" value="PRK11040.1"/>
    <property type="match status" value="1"/>
</dbReference>
<dbReference type="InterPro" id="IPR002510">
    <property type="entry name" value="Metalloprtase-TldD/E_N"/>
</dbReference>
<accession>A0A803FU17</accession>
<dbReference type="SUPFAM" id="SSF111283">
    <property type="entry name" value="Putative modulator of DNA gyrase, PmbA/TldD"/>
    <property type="match status" value="1"/>
</dbReference>
<evidence type="ECO:0000313" key="7">
    <source>
        <dbReference type="Proteomes" id="UP000294289"/>
    </source>
</evidence>
<dbReference type="Gene3D" id="3.30.2290.10">
    <property type="entry name" value="PmbA/TldD superfamily"/>
    <property type="match status" value="1"/>
</dbReference>
<sequence length="446" mass="49129">MKVLSKIIEKSHILEKAVETALNLAEAHRSLAEVTVIQSSGISISTSYGVIENIQFHSDTSLWITAYYQQHQGSASSTDFSQTAIKKTMEAALGFAQYTSLDPCSGIADHSLMAFNSPDLDLYYPENMNIDLYINLASSAEKAALQMDSRITKTGGGSFDSRIGIKVFGNSHGMIQSYGFTQYAVSSCVIAEANGKMERDNFYSIARSIKDLQRPEEIGAECGRRVLSRLSPRKLRTMKVPVIFLAEVATELFEHLAVAINGRNVDQKSTFLLDALGEQIFPKWLSIKEDPHILKGLASAPFDNEGVQTNKTEIVTNGVLQQWLLNSYTGRKLGLESNGHAGGIYTWFVCGKKYSFNNILTQLGTGLLVTKFLGQGFNKITGDYSRGVSGFWVKHGIIQYPVSEITISGNLRDIWKNIVSMGEDIEKRGKIQCGSILISEIQVAGY</sequence>
<dbReference type="InterPro" id="IPR047657">
    <property type="entry name" value="PmbA"/>
</dbReference>
<evidence type="ECO:0000256" key="1">
    <source>
        <dbReference type="ARBA" id="ARBA00002796"/>
    </source>
</evidence>
<dbReference type="OrthoDB" id="9803618at2"/>
<dbReference type="Pfam" id="PF19289">
    <property type="entry name" value="PmbA_TldD_3rd"/>
    <property type="match status" value="1"/>
</dbReference>
<dbReference type="InterPro" id="IPR035068">
    <property type="entry name" value="TldD/PmbA_N"/>
</dbReference>
<feature type="domain" description="Metalloprotease TldD/E C-terminal" evidence="4">
    <location>
        <begin position="237"/>
        <end position="445"/>
    </location>
</feature>
<protein>
    <submittedName>
        <fullName evidence="6">Metalloprotease PmbA</fullName>
        <ecNumber evidence="6">3.4.-.-</ecNumber>
    </submittedName>
</protein>
<dbReference type="EMBL" id="LR217737">
    <property type="protein sequence ID" value="VFP88445.1"/>
    <property type="molecule type" value="Genomic_DNA"/>
</dbReference>
<dbReference type="EC" id="3.4.-.-" evidence="6"/>
<dbReference type="InterPro" id="IPR045569">
    <property type="entry name" value="Metalloprtase-TldD/E_C"/>
</dbReference>
<keyword evidence="6" id="KW-0482">Metalloprotease</keyword>
<dbReference type="InterPro" id="IPR036059">
    <property type="entry name" value="TldD/PmbA_sf"/>
</dbReference>
<reference evidence="6 7" key="1">
    <citation type="submission" date="2019-02" db="EMBL/GenBank/DDBJ databases">
        <authorList>
            <person name="Manzano-Marin A."/>
            <person name="Manzano-Marin A."/>
        </authorList>
    </citation>
    <scope>NUCLEOTIDE SEQUENCE [LARGE SCALE GENOMIC DNA]</scope>
    <source>
        <strain evidence="6 7">ErCipiceae</strain>
    </source>
</reference>
<dbReference type="Pfam" id="PF01523">
    <property type="entry name" value="PmbA_TldD_1st"/>
    <property type="match status" value="1"/>
</dbReference>
<feature type="domain" description="Metalloprotease TldD/E N-terminal" evidence="3">
    <location>
        <begin position="32"/>
        <end position="93"/>
    </location>
</feature>
<evidence type="ECO:0000313" key="6">
    <source>
        <dbReference type="EMBL" id="VFP88445.1"/>
    </source>
</evidence>
<dbReference type="GO" id="GO:0006508">
    <property type="term" value="P:proteolysis"/>
    <property type="evidence" value="ECO:0007669"/>
    <property type="project" value="UniProtKB-KW"/>
</dbReference>
<dbReference type="AlphaFoldDB" id="A0A803FU17"/>
<dbReference type="Pfam" id="PF19290">
    <property type="entry name" value="PmbA_TldD_2nd"/>
    <property type="match status" value="1"/>
</dbReference>
<evidence type="ECO:0000259" key="3">
    <source>
        <dbReference type="Pfam" id="PF01523"/>
    </source>
</evidence>
<dbReference type="GO" id="GO:0008237">
    <property type="term" value="F:metallopeptidase activity"/>
    <property type="evidence" value="ECO:0007669"/>
    <property type="project" value="UniProtKB-KW"/>
</dbReference>
<keyword evidence="6" id="KW-0378">Hydrolase</keyword>
<proteinExistence type="inferred from homology"/>
<name>A0A803FU17_9GAMM</name>
<keyword evidence="6" id="KW-0645">Protease</keyword>
<dbReference type="RefSeq" id="WP_157991108.1">
    <property type="nucleotide sequence ID" value="NZ_LR217737.1"/>
</dbReference>
<dbReference type="GO" id="GO:0005829">
    <property type="term" value="C:cytosol"/>
    <property type="evidence" value="ECO:0007669"/>
    <property type="project" value="TreeGrafter"/>
</dbReference>
<organism evidence="6 7">
    <name type="scientific">Candidatus Erwinia haradaeae</name>
    <dbReference type="NCBI Taxonomy" id="1922217"/>
    <lineage>
        <taxon>Bacteria</taxon>
        <taxon>Pseudomonadati</taxon>
        <taxon>Pseudomonadota</taxon>
        <taxon>Gammaproteobacteria</taxon>
        <taxon>Enterobacterales</taxon>
        <taxon>Erwiniaceae</taxon>
        <taxon>Erwinia</taxon>
    </lineage>
</organism>
<gene>
    <name evidence="6" type="primary">pmbA</name>
    <name evidence="6" type="ORF">ERCIPICE3303_470</name>
</gene>
<evidence type="ECO:0000259" key="5">
    <source>
        <dbReference type="Pfam" id="PF19290"/>
    </source>
</evidence>
<comment type="function">
    <text evidence="1">Probable metalloprotease.</text>
</comment>
<comment type="similarity">
    <text evidence="2">Belongs to the peptidase U62 family.</text>
</comment>
<dbReference type="PANTHER" id="PTHR43421:SF1">
    <property type="entry name" value="METALLOPROTEASE PMBA"/>
    <property type="match status" value="1"/>
</dbReference>
<dbReference type="PANTHER" id="PTHR43421">
    <property type="entry name" value="METALLOPROTEASE PMBA"/>
    <property type="match status" value="1"/>
</dbReference>
<dbReference type="Proteomes" id="UP000294289">
    <property type="component" value="Chromosome"/>
</dbReference>
<feature type="domain" description="Metalloprotease TldD/E central" evidence="5">
    <location>
        <begin position="124"/>
        <end position="230"/>
    </location>
</feature>